<proteinExistence type="inferred from homology"/>
<organism evidence="9 10">
    <name type="scientific">Vitrella brassicaformis (strain CCMP3155)</name>
    <dbReference type="NCBI Taxonomy" id="1169540"/>
    <lineage>
        <taxon>Eukaryota</taxon>
        <taxon>Sar</taxon>
        <taxon>Alveolata</taxon>
        <taxon>Colpodellida</taxon>
        <taxon>Vitrellaceae</taxon>
        <taxon>Vitrella</taxon>
    </lineage>
</organism>
<keyword evidence="4" id="KW-0378">Hydrolase</keyword>
<dbReference type="GO" id="GO:0016829">
    <property type="term" value="F:lyase activity"/>
    <property type="evidence" value="ECO:0007669"/>
    <property type="project" value="UniProtKB-KW"/>
</dbReference>
<dbReference type="Pfam" id="PF02586">
    <property type="entry name" value="SRAP"/>
    <property type="match status" value="1"/>
</dbReference>
<dbReference type="PANTHER" id="PTHR13604">
    <property type="entry name" value="DC12-RELATED"/>
    <property type="match status" value="1"/>
</dbReference>
<evidence type="ECO:0000256" key="2">
    <source>
        <dbReference type="ARBA" id="ARBA00022670"/>
    </source>
</evidence>
<evidence type="ECO:0000256" key="7">
    <source>
        <dbReference type="ARBA" id="ARBA00023239"/>
    </source>
</evidence>
<dbReference type="Proteomes" id="UP000041254">
    <property type="component" value="Unassembled WGS sequence"/>
</dbReference>
<feature type="region of interest" description="Disordered" evidence="8">
    <location>
        <begin position="322"/>
        <end position="346"/>
    </location>
</feature>
<evidence type="ECO:0000256" key="6">
    <source>
        <dbReference type="ARBA" id="ARBA00023125"/>
    </source>
</evidence>
<feature type="compositionally biased region" description="Low complexity" evidence="8">
    <location>
        <begin position="336"/>
        <end position="346"/>
    </location>
</feature>
<feature type="region of interest" description="Disordered" evidence="8">
    <location>
        <begin position="359"/>
        <end position="434"/>
    </location>
</feature>
<evidence type="ECO:0000256" key="4">
    <source>
        <dbReference type="ARBA" id="ARBA00022801"/>
    </source>
</evidence>
<dbReference type="VEuPathDB" id="CryptoDB:Vbra_9005"/>
<evidence type="ECO:0000313" key="9">
    <source>
        <dbReference type="EMBL" id="CEM11047.1"/>
    </source>
</evidence>
<dbReference type="GO" id="GO:0006508">
    <property type="term" value="P:proteolysis"/>
    <property type="evidence" value="ECO:0007669"/>
    <property type="project" value="UniProtKB-KW"/>
</dbReference>
<dbReference type="InterPro" id="IPR036590">
    <property type="entry name" value="SRAP-like"/>
</dbReference>
<evidence type="ECO:0000256" key="5">
    <source>
        <dbReference type="ARBA" id="ARBA00023124"/>
    </source>
</evidence>
<evidence type="ECO:0000256" key="1">
    <source>
        <dbReference type="ARBA" id="ARBA00008136"/>
    </source>
</evidence>
<comment type="similarity">
    <text evidence="1">Belongs to the SOS response-associated peptidase family.</text>
</comment>
<dbReference type="PhylomeDB" id="A0A0G4FCT5"/>
<evidence type="ECO:0008006" key="11">
    <source>
        <dbReference type="Google" id="ProtNLM"/>
    </source>
</evidence>
<dbReference type="PANTHER" id="PTHR13604:SF0">
    <property type="entry name" value="ABASIC SITE PROCESSING PROTEIN HMCES"/>
    <property type="match status" value="1"/>
</dbReference>
<dbReference type="EMBL" id="CDMY01000408">
    <property type="protein sequence ID" value="CEM11047.1"/>
    <property type="molecule type" value="Genomic_DNA"/>
</dbReference>
<dbReference type="InParanoid" id="A0A0G4FCT5"/>
<dbReference type="OMA" id="EMHEKHT"/>
<keyword evidence="10" id="KW-1185">Reference proteome</keyword>
<evidence type="ECO:0000313" key="10">
    <source>
        <dbReference type="Proteomes" id="UP000041254"/>
    </source>
</evidence>
<dbReference type="GO" id="GO:0008233">
    <property type="term" value="F:peptidase activity"/>
    <property type="evidence" value="ECO:0007669"/>
    <property type="project" value="UniProtKB-KW"/>
</dbReference>
<dbReference type="GO" id="GO:0003697">
    <property type="term" value="F:single-stranded DNA binding"/>
    <property type="evidence" value="ECO:0007669"/>
    <property type="project" value="InterPro"/>
</dbReference>
<keyword evidence="7" id="KW-0456">Lyase</keyword>
<evidence type="ECO:0000256" key="8">
    <source>
        <dbReference type="SAM" id="MobiDB-lite"/>
    </source>
</evidence>
<keyword evidence="3" id="KW-0227">DNA damage</keyword>
<name>A0A0G4FCT5_VITBC</name>
<keyword evidence="5" id="KW-0190">Covalent protein-DNA linkage</keyword>
<protein>
    <recommendedName>
        <fullName evidence="11">Embryonic stem cell-specific 5-hydroxymethylcytosine-binding protein</fullName>
    </recommendedName>
</protein>
<evidence type="ECO:0000256" key="3">
    <source>
        <dbReference type="ARBA" id="ARBA00022763"/>
    </source>
</evidence>
<sequence>MCGRVACTLAPAQLRRIARAQRTRNLGNYRPKYNMAPTNTAPVIYEKKNKDNGGGRERVVHAMRWGLIPSYAKKETAFTGEFNTINARSENVANSPVYRRLVNSKRCVVVADGFYEWKANPRGGKKLPHFIRLKKSVKESVIEYHDKATAATAASEAAEPPAKKIKTDTQSTADGAMVEYDGESLQWPPEGTDARQAVLNENEAPLLMAGLYDAWKDPDSGEWLYSYTVLTMDSSHTPVEGVHDRMPVFLTPETASLWLDCEGVPLQQCLDTVKRQAAKLCQESFELYEVPPLVSNMRNNSIECVMPKDQYDKAQFNKGIGRFFSPTSQTKKDPGSAAASAALPAPAIKKQEMPSAAAAAAIKREEASSPAAAGDGGGGGGVKKEEVKPKAKQGSGRGSKGTPPPVEGKGSIKAFFKPASGKLEGTHVRETSSD</sequence>
<feature type="compositionally biased region" description="Low complexity" evidence="8">
    <location>
        <begin position="150"/>
        <end position="160"/>
    </location>
</feature>
<keyword evidence="2" id="KW-0645">Protease</keyword>
<dbReference type="STRING" id="1169540.A0A0G4FCT5"/>
<dbReference type="OrthoDB" id="2111841at2759"/>
<dbReference type="InterPro" id="IPR003738">
    <property type="entry name" value="SRAP"/>
</dbReference>
<dbReference type="SUPFAM" id="SSF143081">
    <property type="entry name" value="BB1717-like"/>
    <property type="match status" value="1"/>
</dbReference>
<dbReference type="Gene3D" id="3.90.1680.10">
    <property type="entry name" value="SOS response associated peptidase-like"/>
    <property type="match status" value="1"/>
</dbReference>
<gene>
    <name evidence="9" type="ORF">Vbra_9005</name>
</gene>
<dbReference type="GO" id="GO:0106300">
    <property type="term" value="P:protein-DNA covalent cross-linking repair"/>
    <property type="evidence" value="ECO:0007669"/>
    <property type="project" value="InterPro"/>
</dbReference>
<accession>A0A0G4FCT5</accession>
<dbReference type="AlphaFoldDB" id="A0A0G4FCT5"/>
<reference evidence="9 10" key="1">
    <citation type="submission" date="2014-11" db="EMBL/GenBank/DDBJ databases">
        <authorList>
            <person name="Zhu J."/>
            <person name="Qi W."/>
            <person name="Song R."/>
        </authorList>
    </citation>
    <scope>NUCLEOTIDE SEQUENCE [LARGE SCALE GENOMIC DNA]</scope>
</reference>
<feature type="region of interest" description="Disordered" evidence="8">
    <location>
        <begin position="150"/>
        <end position="171"/>
    </location>
</feature>
<keyword evidence="6" id="KW-0238">DNA-binding</keyword>
<feature type="compositionally biased region" description="Basic and acidic residues" evidence="8">
    <location>
        <begin position="424"/>
        <end position="434"/>
    </location>
</feature>